<dbReference type="SUPFAM" id="SSF53822">
    <property type="entry name" value="Periplasmic binding protein-like I"/>
    <property type="match status" value="1"/>
</dbReference>
<evidence type="ECO:0000313" key="6">
    <source>
        <dbReference type="EMBL" id="SUQ13922.1"/>
    </source>
</evidence>
<dbReference type="GO" id="GO:0030313">
    <property type="term" value="C:cell envelope"/>
    <property type="evidence" value="ECO:0007669"/>
    <property type="project" value="UniProtKB-SubCell"/>
</dbReference>
<dbReference type="CDD" id="cd01536">
    <property type="entry name" value="PBP1_ABC_sugar_binding-like"/>
    <property type="match status" value="1"/>
</dbReference>
<dbReference type="PANTHER" id="PTHR46847:SF1">
    <property type="entry name" value="D-ALLOSE-BINDING PERIPLASMIC PROTEIN-RELATED"/>
    <property type="match status" value="1"/>
</dbReference>
<dbReference type="PANTHER" id="PTHR46847">
    <property type="entry name" value="D-ALLOSE-BINDING PERIPLASMIC PROTEIN-RELATED"/>
    <property type="match status" value="1"/>
</dbReference>
<dbReference type="OrthoDB" id="9814427at2"/>
<dbReference type="InterPro" id="IPR025997">
    <property type="entry name" value="SBP_2_dom"/>
</dbReference>
<evidence type="ECO:0000313" key="7">
    <source>
        <dbReference type="Proteomes" id="UP000254051"/>
    </source>
</evidence>
<accession>A0A316A1D3</accession>
<dbReference type="GO" id="GO:0030246">
    <property type="term" value="F:carbohydrate binding"/>
    <property type="evidence" value="ECO:0007669"/>
    <property type="project" value="UniProtKB-ARBA"/>
</dbReference>
<evidence type="ECO:0000256" key="3">
    <source>
        <dbReference type="ARBA" id="ARBA00022729"/>
    </source>
</evidence>
<sequence>MKTRKIMSLFLAGVLALGLLAGCSGKKDAASEDNTASSSETKTDSESKDGFKVAFLPTDMSATFAAWLAEELDTAFSAYDDMTLTTMDSKNQLETQLSNLETCVSQGYDYIILLPLEPAAEDDIVADYIEQGTPIMMINLDDLGVEKASSVIANPYDLGTVVSEYAKGELKDDANVVVLLGPSGNTDSIERRRAYEDVLFSQTKITILDEQIGGWEKSKGMELMENWIQVHGDKIDAVISMNDAMAIGAYEAAKAAGIEKNVKFFGVDGLADAAVAIENGEMNATALQDAQVMAEEGARVCHEVLTGENKEGFEKLQIPVTLITKDNVDEFIKRYTENGMLTE</sequence>
<feature type="chain" id="PRO_5043163601" evidence="4">
    <location>
        <begin position="30"/>
        <end position="343"/>
    </location>
</feature>
<dbReference type="InterPro" id="IPR028082">
    <property type="entry name" value="Peripla_BP_I"/>
</dbReference>
<evidence type="ECO:0000259" key="5">
    <source>
        <dbReference type="Pfam" id="PF13407"/>
    </source>
</evidence>
<feature type="domain" description="Periplasmic binding protein" evidence="5">
    <location>
        <begin position="53"/>
        <end position="308"/>
    </location>
</feature>
<evidence type="ECO:0000256" key="2">
    <source>
        <dbReference type="ARBA" id="ARBA00007639"/>
    </source>
</evidence>
<dbReference type="Pfam" id="PF13407">
    <property type="entry name" value="Peripla_BP_4"/>
    <property type="match status" value="1"/>
</dbReference>
<dbReference type="AlphaFoldDB" id="A0A316A1D3"/>
<gene>
    <name evidence="6" type="ORF">SAMN05216529_104234</name>
</gene>
<dbReference type="EMBL" id="UHJJ01000004">
    <property type="protein sequence ID" value="SUQ13922.1"/>
    <property type="molecule type" value="Genomic_DNA"/>
</dbReference>
<evidence type="ECO:0000256" key="4">
    <source>
        <dbReference type="SAM" id="SignalP"/>
    </source>
</evidence>
<keyword evidence="3 4" id="KW-0732">Signal</keyword>
<dbReference type="PROSITE" id="PS51257">
    <property type="entry name" value="PROKAR_LIPOPROTEIN"/>
    <property type="match status" value="1"/>
</dbReference>
<dbReference type="RefSeq" id="WP_109710300.1">
    <property type="nucleotide sequence ID" value="NZ_QGDS01000004.1"/>
</dbReference>
<evidence type="ECO:0000256" key="1">
    <source>
        <dbReference type="ARBA" id="ARBA00004196"/>
    </source>
</evidence>
<dbReference type="Proteomes" id="UP000254051">
    <property type="component" value="Unassembled WGS sequence"/>
</dbReference>
<protein>
    <submittedName>
        <fullName evidence="6">Inositol transport system substrate-binding protein</fullName>
    </submittedName>
</protein>
<proteinExistence type="inferred from homology"/>
<organism evidence="6 7">
    <name type="scientific">Faecalicatena contorta</name>
    <dbReference type="NCBI Taxonomy" id="39482"/>
    <lineage>
        <taxon>Bacteria</taxon>
        <taxon>Bacillati</taxon>
        <taxon>Bacillota</taxon>
        <taxon>Clostridia</taxon>
        <taxon>Lachnospirales</taxon>
        <taxon>Lachnospiraceae</taxon>
        <taxon>Faecalicatena</taxon>
    </lineage>
</organism>
<name>A0A316A1D3_9FIRM</name>
<comment type="similarity">
    <text evidence="2">Belongs to the bacterial solute-binding protein 2 family.</text>
</comment>
<dbReference type="Gene3D" id="3.40.50.2300">
    <property type="match status" value="2"/>
</dbReference>
<comment type="subcellular location">
    <subcellularLocation>
        <location evidence="1">Cell envelope</location>
    </subcellularLocation>
</comment>
<feature type="signal peptide" evidence="4">
    <location>
        <begin position="1"/>
        <end position="29"/>
    </location>
</feature>
<keyword evidence="7" id="KW-1185">Reference proteome</keyword>
<reference evidence="7" key="1">
    <citation type="submission" date="2017-07" db="EMBL/GenBank/DDBJ databases">
        <authorList>
            <person name="Varghese N."/>
            <person name="Submissions S."/>
        </authorList>
    </citation>
    <scope>NUCLEOTIDE SEQUENCE [LARGE SCALE GENOMIC DNA]</scope>
    <source>
        <strain evidence="7">NLAE-zl-C134</strain>
    </source>
</reference>